<dbReference type="InterPro" id="IPR008602">
    <property type="entry name" value="Duffy-antigen-binding"/>
</dbReference>
<evidence type="ECO:0000259" key="3">
    <source>
        <dbReference type="Pfam" id="PF05424"/>
    </source>
</evidence>
<protein>
    <recommendedName>
        <fullName evidence="9">Erythrocyte membrane protein 1</fullName>
    </recommendedName>
</protein>
<dbReference type="FunFam" id="1.20.1310.20:FF:000002">
    <property type="entry name" value="Erythrocyte membrane protein 1, PfEMP1"/>
    <property type="match status" value="1"/>
</dbReference>
<dbReference type="GO" id="GO:0016020">
    <property type="term" value="C:membrane"/>
    <property type="evidence" value="ECO:0007669"/>
    <property type="project" value="InterPro"/>
</dbReference>
<evidence type="ECO:0000313" key="7">
    <source>
        <dbReference type="EMBL" id="ETW33460.1"/>
    </source>
</evidence>
<dbReference type="EMBL" id="KI926604">
    <property type="protein sequence ID" value="ETW33460.1"/>
    <property type="molecule type" value="Genomic_DNA"/>
</dbReference>
<dbReference type="GO" id="GO:0046789">
    <property type="term" value="F:host cell surface receptor binding"/>
    <property type="evidence" value="ECO:0007669"/>
    <property type="project" value="InterPro"/>
</dbReference>
<feature type="domain" description="Duffy-antigen binding" evidence="3">
    <location>
        <begin position="839"/>
        <end position="1026"/>
    </location>
</feature>
<dbReference type="Gene3D" id="1.20.58.830">
    <property type="match status" value="3"/>
</dbReference>
<dbReference type="SUPFAM" id="SSF140924">
    <property type="entry name" value="Duffy binding domain-like"/>
    <property type="match status" value="4"/>
</dbReference>
<feature type="domain" description="Duffy-antigen binding" evidence="3">
    <location>
        <begin position="125"/>
        <end position="300"/>
    </location>
</feature>
<feature type="compositionally biased region" description="Low complexity" evidence="1">
    <location>
        <begin position="1162"/>
        <end position="1171"/>
    </location>
</feature>
<feature type="non-terminal residue" evidence="7">
    <location>
        <position position="1528"/>
    </location>
</feature>
<evidence type="ECO:0008006" key="9">
    <source>
        <dbReference type="Google" id="ProtNLM"/>
    </source>
</evidence>
<dbReference type="Pfam" id="PF22672">
    <property type="entry name" value="DBL_C"/>
    <property type="match status" value="1"/>
</dbReference>
<dbReference type="Pfam" id="PF21807">
    <property type="entry name" value="PfEMP1_CIDRalpha1_dom"/>
    <property type="match status" value="1"/>
</dbReference>
<dbReference type="Pfam" id="PF05424">
    <property type="entry name" value="Duffy_binding"/>
    <property type="match status" value="3"/>
</dbReference>
<name>A0A024VYZ0_PLAFA</name>
<evidence type="ECO:0000313" key="8">
    <source>
        <dbReference type="Proteomes" id="UP000030708"/>
    </source>
</evidence>
<reference evidence="7 8" key="1">
    <citation type="submission" date="2013-02" db="EMBL/GenBank/DDBJ databases">
        <title>The Genome Annotation of Plasmodium falciparum Tanzania (2000708).</title>
        <authorList>
            <consortium name="The Broad Institute Genome Sequencing Platform"/>
            <consortium name="The Broad Institute Genome Sequencing Center for Infectious Disease"/>
            <person name="Neafsey D."/>
            <person name="Hoffman S."/>
            <person name="Volkman S."/>
            <person name="Rosenthal P."/>
            <person name="Walker B."/>
            <person name="Young S.K."/>
            <person name="Zeng Q."/>
            <person name="Gargeya S."/>
            <person name="Fitzgerald M."/>
            <person name="Haas B."/>
            <person name="Abouelleil A."/>
            <person name="Allen A.W."/>
            <person name="Alvarado L."/>
            <person name="Arachchi H.M."/>
            <person name="Berlin A.M."/>
            <person name="Chapman S.B."/>
            <person name="Gainer-Dewar J."/>
            <person name="Goldberg J."/>
            <person name="Griggs A."/>
            <person name="Gujja S."/>
            <person name="Hansen M."/>
            <person name="Howarth C."/>
            <person name="Imamovic A."/>
            <person name="Ireland A."/>
            <person name="Larimer J."/>
            <person name="McCowan C."/>
            <person name="Murphy C."/>
            <person name="Pearson M."/>
            <person name="Poon T.W."/>
            <person name="Priest M."/>
            <person name="Roberts A."/>
            <person name="Saif S."/>
            <person name="Shea T."/>
            <person name="Sisk P."/>
            <person name="Sykes S."/>
            <person name="Wortman J."/>
            <person name="Nusbaum C."/>
            <person name="Birren B."/>
        </authorList>
    </citation>
    <scope>NUCLEOTIDE SEQUENCE [LARGE SCALE GENOMIC DNA]</scope>
    <source>
        <strain evidence="8">Tanzania (2000708)</strain>
    </source>
</reference>
<feature type="region of interest" description="Disordered" evidence="1">
    <location>
        <begin position="1139"/>
        <end position="1178"/>
    </location>
</feature>
<dbReference type="Pfam" id="PF15447">
    <property type="entry name" value="NTS"/>
    <property type="match status" value="1"/>
</dbReference>
<dbReference type="InterPro" id="IPR049158">
    <property type="entry name" value="PfEMP1_CIDRalpha1_dom"/>
</dbReference>
<evidence type="ECO:0000259" key="5">
    <source>
        <dbReference type="Pfam" id="PF21807"/>
    </source>
</evidence>
<dbReference type="Gene3D" id="1.20.1310.20">
    <property type="entry name" value="Duffy-antigen binding domain"/>
    <property type="match status" value="3"/>
</dbReference>
<accession>A0A024VYZ0</accession>
<feature type="domain" description="Duffy-antigen binding" evidence="3">
    <location>
        <begin position="1298"/>
        <end position="1455"/>
    </location>
</feature>
<reference evidence="7 8" key="2">
    <citation type="submission" date="2013-02" db="EMBL/GenBank/DDBJ databases">
        <title>The Genome Sequence of Plasmodium falciparum Tanzania (2000708).</title>
        <authorList>
            <consortium name="The Broad Institute Genome Sequencing Platform"/>
            <consortium name="The Broad Institute Genome Sequencing Center for Infectious Disease"/>
            <person name="Neafsey D."/>
            <person name="Cheeseman I."/>
            <person name="Volkman S."/>
            <person name="Adams J."/>
            <person name="Walker B."/>
            <person name="Young S.K."/>
            <person name="Zeng Q."/>
            <person name="Gargeya S."/>
            <person name="Fitzgerald M."/>
            <person name="Haas B."/>
            <person name="Abouelleil A."/>
            <person name="Alvarado L."/>
            <person name="Arachchi H.M."/>
            <person name="Berlin A.M."/>
            <person name="Chapman S.B."/>
            <person name="Dewar J."/>
            <person name="Goldberg J."/>
            <person name="Griggs A."/>
            <person name="Gujja S."/>
            <person name="Hansen M."/>
            <person name="Howarth C."/>
            <person name="Imamovic A."/>
            <person name="Larimer J."/>
            <person name="McCowan C."/>
            <person name="Murphy C."/>
            <person name="Neiman D."/>
            <person name="Pearson M."/>
            <person name="Priest M."/>
            <person name="Roberts A."/>
            <person name="Saif S."/>
            <person name="Shea T."/>
            <person name="Sisk P."/>
            <person name="Sykes S."/>
            <person name="Wortman J."/>
            <person name="Nusbaum C."/>
            <person name="Birren B."/>
        </authorList>
    </citation>
    <scope>NUCLEOTIDE SEQUENCE [LARGE SCALE GENOMIC DNA]</scope>
    <source>
        <strain evidence="8">Tanzania (2000708)</strain>
    </source>
</reference>
<dbReference type="Gene3D" id="1.20.58.1930">
    <property type="match status" value="1"/>
</dbReference>
<evidence type="ECO:0000259" key="6">
    <source>
        <dbReference type="Pfam" id="PF22672"/>
    </source>
</evidence>
<evidence type="ECO:0000259" key="2">
    <source>
        <dbReference type="Pfam" id="PF03011"/>
    </source>
</evidence>
<dbReference type="InterPro" id="IPR004258">
    <property type="entry name" value="DBL"/>
</dbReference>
<feature type="domain" description="PfEMP1 CIDRalpha1" evidence="5">
    <location>
        <begin position="503"/>
        <end position="560"/>
    </location>
</feature>
<sequence length="1528" mass="176815">MGSSASKFSKIVVGNETHKSARNVLERYAESIKQQAAADAEKCEKSLKGNLKDAKFNHDFFKIKSDMPGNPCYLDFAFHSNTPGNQREYRHPCARSMNKNLFNLEGAVCTNSKIKGNEEKINGAGACAPYRRRHICDLNLEHIDVHNVQNIHDLLGNVLVTAKYEGESIVEKHPNRGSSEVCTALARSFADIGDIIRGKDLYLGHEQGNNKLEARLKTIFQNIKNKNKSPLDKLSLEQVREYWWALNREDVWKALTCFADGSEEYFIQSENNTQLFSNPKCGHEQGNVPTNLDYVPQFLRWFDEWADDFCRIKKIKLENVKKACRDEKKRKYCSLNGYDCTKTIWKKGVLHRSNECTGCLVKCNPYEIWLENQRKEFEKQTKKYENEIKTYVHDTGISNSNINNEYYKEFYKKLKDNNYETANEFINLLNEGRYCNKKEKIEEENIDFTKSGDEKGTFYRSDYCQVCPDCGVICEKGSCRNKPNDNECRNKENYNPPKGVNPTEINVINSGDEPGNITQKLKDFCEYKNKENGKNYEQWKCYYVDSIDNKCKVETKSGNSTYKDKIISFDEFFDFWVRKLLIDTIKWETELTYCINNTDVTDCNKCNKNCVCFDKWVKQKEKEWDSIKKLLKKKKNVSKKYYLNINDLFDSFFFQVIYKFNEGEAKWKELKQKLEEKIKSSKQNRGTEDSEAAIKVLLDHLKENATICKDNNTNEACPSTVDTTQNPCGKNSNARNVVRVKQIAQYLKRKAYYEANKRSDGLHKLKGKAHEGIYKRGAKKNDFKDNLCRIMIKHSNRNPGQSQGPCYGKGTGLGIHTRFVVGTVWEKDKTNMREGHGDVIMPPRRQHFCTSNLEYLINGVHQKILKIQKGKINHSFLVHVLLAAKMDAQKINDLYKSQNGKTRLTEENDKATVCRAIRYSFADLGDIIRGNDLWDHNDQKTKLQVHLKNVFAKIKDHSVIKGKYTKCNSPYLELRSDWWEANRHQVWQAMKCHIKDLKDLSIDTSKGHCGYSDHTPLDDYIPQRLRWMTEWAEWFCKYQSQEYEKLKRGCEKCNVADGKCENGNGECDKCKAACEEYKKKIKSWEEQWGRISNYYKLLYAKARITAINGGPDYYNDDVDEEDKPVYDFLYELHLQNGGILGPPPATHPSKSVNTRDKRDATVDTTPTVDTTLTDDKTSTDETIPTVYSTAAGYVHQEMPIVGCMKQEVFCDNNGNKDKYVFREKPKDHDEACGCNERNPKPQPAPKEEVDACKIVKELLKDKKATDDIEKCKGKYKDGYHTYPSWKCDTSKIKSEHSGACMPPRRQKLCVINLKFLNEKISPEDLRKAFIQCAAVETFFLWHKYKTDNNGGADLQIKLEGGEIPEDFKRQMFYTFGDYRDLCLDKDIGNDVSEVEESIKRVFSSNGDKTPNGQSRLDWWGKNCQDIWQGMLCALSYNTNEKQFKDEVREKLMNPQNSNTYKTVKFSGGNSPTLEKFAQTPQFLRWMTEWSDEFCREQKKKYNELVQTCKTCGSNGSVSTEECNNNCDE</sequence>
<dbReference type="FunFam" id="1.20.58.830:FF:000005">
    <property type="entry name" value="Erythrocyte membrane protein 1, PfEMP1"/>
    <property type="match status" value="1"/>
</dbReference>
<dbReference type="FunFam" id="1.20.58.1930:FF:000002">
    <property type="entry name" value="Erythrocyte membrane protein 1, PfEMP1"/>
    <property type="match status" value="1"/>
</dbReference>
<feature type="domain" description="Duffy-binding-like" evidence="2">
    <location>
        <begin position="572"/>
        <end position="714"/>
    </location>
</feature>
<feature type="domain" description="Plasmodium falciparum erythrocyte membrane protein-1 N-terminal segment" evidence="4">
    <location>
        <begin position="20"/>
        <end position="55"/>
    </location>
</feature>
<gene>
    <name evidence="7" type="ORF">PFTANZ_05822</name>
</gene>
<dbReference type="InterPro" id="IPR029210">
    <property type="entry name" value="PfEMP1_NTS"/>
</dbReference>
<evidence type="ECO:0000259" key="4">
    <source>
        <dbReference type="Pfam" id="PF15447"/>
    </source>
</evidence>
<organism evidence="7 8">
    <name type="scientific">Plasmodium falciparum Tanzania</name>
    <name type="common">2000708</name>
    <dbReference type="NCBI Taxonomy" id="1036725"/>
    <lineage>
        <taxon>Eukaryota</taxon>
        <taxon>Sar</taxon>
        <taxon>Alveolata</taxon>
        <taxon>Apicomplexa</taxon>
        <taxon>Aconoidasida</taxon>
        <taxon>Haemosporida</taxon>
        <taxon>Plasmodiidae</taxon>
        <taxon>Plasmodium</taxon>
        <taxon>Plasmodium (Laverania)</taxon>
    </lineage>
</organism>
<feature type="domain" description="Duffy-binding-like" evidence="6">
    <location>
        <begin position="304"/>
        <end position="461"/>
    </location>
</feature>
<dbReference type="InterPro" id="IPR042202">
    <property type="entry name" value="Duffy-ag-bd_sf"/>
</dbReference>
<dbReference type="InterPro" id="IPR054595">
    <property type="entry name" value="DBL_C"/>
</dbReference>
<evidence type="ECO:0000256" key="1">
    <source>
        <dbReference type="SAM" id="MobiDB-lite"/>
    </source>
</evidence>
<dbReference type="Proteomes" id="UP000030708">
    <property type="component" value="Unassembled WGS sequence"/>
</dbReference>
<proteinExistence type="predicted"/>
<dbReference type="Pfam" id="PF03011">
    <property type="entry name" value="PFEMP"/>
    <property type="match status" value="1"/>
</dbReference>